<organism evidence="1">
    <name type="scientific">marine metagenome</name>
    <dbReference type="NCBI Taxonomy" id="408172"/>
    <lineage>
        <taxon>unclassified sequences</taxon>
        <taxon>metagenomes</taxon>
        <taxon>ecological metagenomes</taxon>
    </lineage>
</organism>
<reference evidence="1" key="1">
    <citation type="submission" date="2018-05" db="EMBL/GenBank/DDBJ databases">
        <authorList>
            <person name="Lanie J.A."/>
            <person name="Ng W.-L."/>
            <person name="Kazmierczak K.M."/>
            <person name="Andrzejewski T.M."/>
            <person name="Davidsen T.M."/>
            <person name="Wayne K.J."/>
            <person name="Tettelin H."/>
            <person name="Glass J.I."/>
            <person name="Rusch D."/>
            <person name="Podicherti R."/>
            <person name="Tsui H.-C.T."/>
            <person name="Winkler M.E."/>
        </authorList>
    </citation>
    <scope>NUCLEOTIDE SEQUENCE</scope>
</reference>
<gene>
    <name evidence="1" type="ORF">METZ01_LOCUS507020</name>
</gene>
<name>A0A383EBF6_9ZZZZ</name>
<feature type="non-terminal residue" evidence="1">
    <location>
        <position position="1"/>
    </location>
</feature>
<sequence>GAFLPYSSGWLYHADLGWLYAQPDGNDGLWLWMEGKGWLWTNPATYPYLFRHEGSTWLYFLKRKDGRAHFYNQATGNVE</sequence>
<proteinExistence type="predicted"/>
<protein>
    <submittedName>
        <fullName evidence="1">Uncharacterized protein</fullName>
    </submittedName>
</protein>
<evidence type="ECO:0000313" key="1">
    <source>
        <dbReference type="EMBL" id="SVE54166.1"/>
    </source>
</evidence>
<accession>A0A383EBF6</accession>
<dbReference type="AlphaFoldDB" id="A0A383EBF6"/>
<dbReference type="EMBL" id="UINC01224510">
    <property type="protein sequence ID" value="SVE54166.1"/>
    <property type="molecule type" value="Genomic_DNA"/>
</dbReference>